<evidence type="ECO:0000313" key="2">
    <source>
        <dbReference type="EMBL" id="KAH7550051.1"/>
    </source>
</evidence>
<sequence length="151" mass="16745">MDSSEDTRLESSSEASSSGSQYSDFETVASDSQVQKATHLASRALDSRHQGMISGSLASVNMAKLAGYFEQAAHAQPKLHQQMVQSRGAIPEMKHKLRRMSNQYVWMSSVIETNAWLGQHANTYFTNTASMSGYSRINIARFVVAPLYGYR</sequence>
<accession>A0ABQ8H832</accession>
<proteinExistence type="predicted"/>
<reference evidence="2 3" key="1">
    <citation type="submission" date="2021-02" db="EMBL/GenBank/DDBJ databases">
        <title>Plant Genome Project.</title>
        <authorList>
            <person name="Zhang R.-G."/>
        </authorList>
    </citation>
    <scope>NUCLEOTIDE SEQUENCE [LARGE SCALE GENOMIC DNA]</scope>
    <source>
        <tissue evidence="2">Leaves</tissue>
    </source>
</reference>
<name>A0ABQ8H832_9ROSI</name>
<protein>
    <submittedName>
        <fullName evidence="2">Uncharacterized protein</fullName>
    </submittedName>
</protein>
<feature type="compositionally biased region" description="Low complexity" evidence="1">
    <location>
        <begin position="12"/>
        <end position="23"/>
    </location>
</feature>
<evidence type="ECO:0000256" key="1">
    <source>
        <dbReference type="SAM" id="MobiDB-lite"/>
    </source>
</evidence>
<feature type="region of interest" description="Disordered" evidence="1">
    <location>
        <begin position="1"/>
        <end position="28"/>
    </location>
</feature>
<evidence type="ECO:0000313" key="3">
    <source>
        <dbReference type="Proteomes" id="UP000827721"/>
    </source>
</evidence>
<dbReference type="Proteomes" id="UP000827721">
    <property type="component" value="Unassembled WGS sequence"/>
</dbReference>
<keyword evidence="3" id="KW-1185">Reference proteome</keyword>
<dbReference type="EMBL" id="JAFEMO010000013">
    <property type="protein sequence ID" value="KAH7550051.1"/>
    <property type="molecule type" value="Genomic_DNA"/>
</dbReference>
<comment type="caution">
    <text evidence="2">The sequence shown here is derived from an EMBL/GenBank/DDBJ whole genome shotgun (WGS) entry which is preliminary data.</text>
</comment>
<gene>
    <name evidence="2" type="ORF">JRO89_XS13G0126000</name>
</gene>
<feature type="compositionally biased region" description="Basic and acidic residues" evidence="1">
    <location>
        <begin position="1"/>
        <end position="11"/>
    </location>
</feature>
<organism evidence="2 3">
    <name type="scientific">Xanthoceras sorbifolium</name>
    <dbReference type="NCBI Taxonomy" id="99658"/>
    <lineage>
        <taxon>Eukaryota</taxon>
        <taxon>Viridiplantae</taxon>
        <taxon>Streptophyta</taxon>
        <taxon>Embryophyta</taxon>
        <taxon>Tracheophyta</taxon>
        <taxon>Spermatophyta</taxon>
        <taxon>Magnoliopsida</taxon>
        <taxon>eudicotyledons</taxon>
        <taxon>Gunneridae</taxon>
        <taxon>Pentapetalae</taxon>
        <taxon>rosids</taxon>
        <taxon>malvids</taxon>
        <taxon>Sapindales</taxon>
        <taxon>Sapindaceae</taxon>
        <taxon>Xanthoceroideae</taxon>
        <taxon>Xanthoceras</taxon>
    </lineage>
</organism>